<evidence type="ECO:0000313" key="3">
    <source>
        <dbReference type="EMBL" id="QJS52032.1"/>
    </source>
</evidence>
<dbReference type="GO" id="GO:0031966">
    <property type="term" value="C:mitochondrial membrane"/>
    <property type="evidence" value="ECO:0007669"/>
    <property type="project" value="UniProtKB-SubCell"/>
</dbReference>
<dbReference type="Pfam" id="PF00499">
    <property type="entry name" value="Oxidored_q3"/>
    <property type="match status" value="1"/>
</dbReference>
<keyword evidence="2" id="KW-1133">Transmembrane helix</keyword>
<feature type="transmembrane region" description="Helical" evidence="2">
    <location>
        <begin position="29"/>
        <end position="50"/>
    </location>
</feature>
<feature type="transmembrane region" description="Helical" evidence="2">
    <location>
        <begin position="155"/>
        <end position="175"/>
    </location>
</feature>
<accession>A0A6M4SR62</accession>
<sequence length="205" mass="22899">MNNLFYLFSTGAWVAAALVAHSKNPIHSVFYLVLVFSNASALLLMLGMEFFALLQLLVYVGALAVMFLFVVMLLDITYTEIVAHQRGYYPIAVVLLLIFLGVFFLMFDQTFGPSTIVIAPGISFDLVWAQWNTLAHTVQNIQALSPVLYIQYVDLLILASLILLVAMIGAVVLTLKKRADAPLPDVFSQHNRDFKRVVYNISSHL</sequence>
<dbReference type="AlphaFoldDB" id="A0A6M4SR62"/>
<keyword evidence="2" id="KW-0520">NAD</keyword>
<keyword evidence="2" id="KW-0249">Electron transport</keyword>
<dbReference type="InterPro" id="IPR001457">
    <property type="entry name" value="NADH_UbQ/plastoQ_OxRdtase_su6"/>
</dbReference>
<feature type="transmembrane region" description="Helical" evidence="2">
    <location>
        <begin position="88"/>
        <end position="107"/>
    </location>
</feature>
<keyword evidence="2" id="KW-0830">Ubiquinone</keyword>
<geneLocation type="mitochondrion" evidence="3"/>
<reference evidence="3" key="1">
    <citation type="journal article" date="2020" name="Mitochondrial DNA Part B Resour">
        <title>Complete mitogenomes of the chlorophycean green algae Bulbochaete rectangularis var. hiloensis (Oedogoniales) and Stigeoclonium helveticum (Chaetophorales) provide insight into the sequence of events that led to the acquisition of a reduced-derived pattern of evolution in the Chlamydomonadales and Sphaeropleales.</title>
        <authorList>
            <person name="Turmel M."/>
            <person name="Belanger A.-S."/>
            <person name="Otis C."/>
            <person name="Lemieux C."/>
        </authorList>
    </citation>
    <scope>NUCLEOTIDE SEQUENCE</scope>
</reference>
<keyword evidence="2" id="KW-0679">Respiratory chain</keyword>
<dbReference type="InterPro" id="IPR042106">
    <property type="entry name" value="Nuo/plastoQ_OxRdtase_6_NuoJ"/>
</dbReference>
<organism evidence="3">
    <name type="scientific">Bulbochaete rectangularis var. hiloensis</name>
    <dbReference type="NCBI Taxonomy" id="55990"/>
    <lineage>
        <taxon>Eukaryota</taxon>
        <taxon>Viridiplantae</taxon>
        <taxon>Chlorophyta</taxon>
        <taxon>core chlorophytes</taxon>
        <taxon>Chlorophyceae</taxon>
        <taxon>OCC clade</taxon>
        <taxon>Oedogoniales</taxon>
        <taxon>Oedogoniaceae</taxon>
        <taxon>Bulbochaete</taxon>
    </lineage>
</organism>
<dbReference type="PANTHER" id="PTHR33269:SF17">
    <property type="entry name" value="NADH-UBIQUINONE OXIDOREDUCTASE CHAIN 6"/>
    <property type="match status" value="1"/>
</dbReference>
<dbReference type="Gene3D" id="1.20.120.1200">
    <property type="entry name" value="NADH-ubiquinone/plastoquinone oxidoreductase chain 6, subunit NuoJ"/>
    <property type="match status" value="1"/>
</dbReference>
<evidence type="ECO:0000256" key="2">
    <source>
        <dbReference type="RuleBase" id="RU004430"/>
    </source>
</evidence>
<gene>
    <name evidence="3" type="primary">nad6</name>
</gene>
<dbReference type="EMBL" id="MN810331">
    <property type="protein sequence ID" value="QJS52032.1"/>
    <property type="molecule type" value="Genomic_DNA"/>
</dbReference>
<protein>
    <recommendedName>
        <fullName evidence="2">NADH-ubiquinone oxidoreductase chain 6</fullName>
        <ecNumber evidence="2">7.1.1.2</ecNumber>
    </recommendedName>
</protein>
<keyword evidence="2" id="KW-0813">Transport</keyword>
<comment type="catalytic activity">
    <reaction evidence="2">
        <text>a ubiquinone + NADH + 5 H(+)(in) = a ubiquinol + NAD(+) + 4 H(+)(out)</text>
        <dbReference type="Rhea" id="RHEA:29091"/>
        <dbReference type="Rhea" id="RHEA-COMP:9565"/>
        <dbReference type="Rhea" id="RHEA-COMP:9566"/>
        <dbReference type="ChEBI" id="CHEBI:15378"/>
        <dbReference type="ChEBI" id="CHEBI:16389"/>
        <dbReference type="ChEBI" id="CHEBI:17976"/>
        <dbReference type="ChEBI" id="CHEBI:57540"/>
        <dbReference type="ChEBI" id="CHEBI:57945"/>
        <dbReference type="EC" id="7.1.1.2"/>
    </reaction>
</comment>
<feature type="transmembrane region" description="Helical" evidence="2">
    <location>
        <begin position="56"/>
        <end position="76"/>
    </location>
</feature>
<comment type="similarity">
    <text evidence="1 2">Belongs to the complex I subunit 6 family.</text>
</comment>
<keyword evidence="2" id="KW-0472">Membrane</keyword>
<keyword evidence="2" id="KW-0812">Transmembrane</keyword>
<dbReference type="EC" id="7.1.1.2" evidence="2"/>
<feature type="transmembrane region" description="Helical" evidence="2">
    <location>
        <begin position="6"/>
        <end position="22"/>
    </location>
</feature>
<name>A0A6M4SR62_9CHLO</name>
<evidence type="ECO:0000256" key="1">
    <source>
        <dbReference type="ARBA" id="ARBA00005698"/>
    </source>
</evidence>
<keyword evidence="2" id="KW-1278">Translocase</keyword>
<comment type="subcellular location">
    <subcellularLocation>
        <location evidence="2">Mitochondrion membrane</location>
        <topology evidence="2">Multi-pass membrane protein</topology>
    </subcellularLocation>
</comment>
<dbReference type="PANTHER" id="PTHR33269">
    <property type="entry name" value="NADH-UBIQUINONE OXIDOREDUCTASE CHAIN 6"/>
    <property type="match status" value="1"/>
</dbReference>
<comment type="function">
    <text evidence="2">Core subunit of the mitochondrial membrane respiratory chain NADH dehydrogenase (Complex I) which catalyzes electron transfer from NADH through the respiratory chain, using ubiquinone as an electron acceptor. Essential for the catalytic activity and assembly of complex I.</text>
</comment>
<proteinExistence type="inferred from homology"/>
<keyword evidence="2 3" id="KW-0496">Mitochondrion</keyword>
<dbReference type="GO" id="GO:0008137">
    <property type="term" value="F:NADH dehydrogenase (ubiquinone) activity"/>
    <property type="evidence" value="ECO:0007669"/>
    <property type="project" value="UniProtKB-UniRule"/>
</dbReference>